<dbReference type="AlphaFoldDB" id="A0A078IQQ8"/>
<dbReference type="EMBL" id="HG994360">
    <property type="protein sequence ID" value="CAF2080896.1"/>
    <property type="molecule type" value="Genomic_DNA"/>
</dbReference>
<keyword evidence="3" id="KW-1185">Reference proteome</keyword>
<dbReference type="Proteomes" id="UP000028999">
    <property type="component" value="Unassembled WGS sequence"/>
</dbReference>
<feature type="non-terminal residue" evidence="2">
    <location>
        <position position="1"/>
    </location>
</feature>
<reference evidence="1" key="3">
    <citation type="submission" date="2021-01" db="EMBL/GenBank/DDBJ databases">
        <authorList>
            <consortium name="Genoscope - CEA"/>
            <person name="William W."/>
        </authorList>
    </citation>
    <scope>NUCLEOTIDE SEQUENCE</scope>
</reference>
<proteinExistence type="predicted"/>
<dbReference type="STRING" id="3708.A0A078IQQ8"/>
<dbReference type="Proteomes" id="UP001295469">
    <property type="component" value="Chromosome A06"/>
</dbReference>
<reference evidence="2" key="2">
    <citation type="submission" date="2014-06" db="EMBL/GenBank/DDBJ databases">
        <authorList>
            <person name="Genoscope - CEA"/>
        </authorList>
    </citation>
    <scope>NUCLEOTIDE SEQUENCE</scope>
</reference>
<dbReference type="PaxDb" id="3708-A0A078IQQ8"/>
<reference evidence="2 3" key="1">
    <citation type="journal article" date="2014" name="Science">
        <title>Plant genetics. Early allopolyploid evolution in the post-Neolithic Brassica napus oilseed genome.</title>
        <authorList>
            <person name="Chalhoub B."/>
            <person name="Denoeud F."/>
            <person name="Liu S."/>
            <person name="Parkin I.A."/>
            <person name="Tang H."/>
            <person name="Wang X."/>
            <person name="Chiquet J."/>
            <person name="Belcram H."/>
            <person name="Tong C."/>
            <person name="Samans B."/>
            <person name="Correa M."/>
            <person name="Da Silva C."/>
            <person name="Just J."/>
            <person name="Falentin C."/>
            <person name="Koh C.S."/>
            <person name="Le Clainche I."/>
            <person name="Bernard M."/>
            <person name="Bento P."/>
            <person name="Noel B."/>
            <person name="Labadie K."/>
            <person name="Alberti A."/>
            <person name="Charles M."/>
            <person name="Arnaud D."/>
            <person name="Guo H."/>
            <person name="Daviaud C."/>
            <person name="Alamery S."/>
            <person name="Jabbari K."/>
            <person name="Zhao M."/>
            <person name="Edger P.P."/>
            <person name="Chelaifa H."/>
            <person name="Tack D."/>
            <person name="Lassalle G."/>
            <person name="Mestiri I."/>
            <person name="Schnel N."/>
            <person name="Le Paslier M.C."/>
            <person name="Fan G."/>
            <person name="Renault V."/>
            <person name="Bayer P.E."/>
            <person name="Golicz A.A."/>
            <person name="Manoli S."/>
            <person name="Lee T.H."/>
            <person name="Thi V.H."/>
            <person name="Chalabi S."/>
            <person name="Hu Q."/>
            <person name="Fan C."/>
            <person name="Tollenaere R."/>
            <person name="Lu Y."/>
            <person name="Battail C."/>
            <person name="Shen J."/>
            <person name="Sidebottom C.H."/>
            <person name="Wang X."/>
            <person name="Canaguier A."/>
            <person name="Chauveau A."/>
            <person name="Berard A."/>
            <person name="Deniot G."/>
            <person name="Guan M."/>
            <person name="Liu Z."/>
            <person name="Sun F."/>
            <person name="Lim Y.P."/>
            <person name="Lyons E."/>
            <person name="Town C.D."/>
            <person name="Bancroft I."/>
            <person name="Wang X."/>
            <person name="Meng J."/>
            <person name="Ma J."/>
            <person name="Pires J.C."/>
            <person name="King G.J."/>
            <person name="Brunel D."/>
            <person name="Delourme R."/>
            <person name="Renard M."/>
            <person name="Aury J.M."/>
            <person name="Adams K.L."/>
            <person name="Batley J."/>
            <person name="Snowdon R.J."/>
            <person name="Tost J."/>
            <person name="Edwards D."/>
            <person name="Zhou Y."/>
            <person name="Hua W."/>
            <person name="Sharpe A.G."/>
            <person name="Paterson A.H."/>
            <person name="Guan C."/>
            <person name="Wincker P."/>
        </authorList>
    </citation>
    <scope>NUCLEOTIDE SEQUENCE [LARGE SCALE GENOMIC DNA]</scope>
    <source>
        <strain evidence="3">cv. Darmor-bzh</strain>
    </source>
</reference>
<evidence type="ECO:0000313" key="3">
    <source>
        <dbReference type="Proteomes" id="UP000028999"/>
    </source>
</evidence>
<sequence>GKIIKDNVLFVKFQRRRAYGLPLRRRLELRKEKVSAGFMLISPVLKKDRVSGKKLIPGDDFKRVKSWQLTRGGCLNAESFRRRVMFVKKESSKSGVLKSRRFQRMVSSQREGVNRECVTGFVRSHGDWYLKKTKFQGQKEMSTGSVTGWFHQR</sequence>
<name>A0A078IQQ8_BRANA</name>
<dbReference type="EMBL" id="LK032992">
    <property type="protein sequence ID" value="CDY51413.1"/>
    <property type="molecule type" value="Genomic_DNA"/>
</dbReference>
<evidence type="ECO:0000313" key="1">
    <source>
        <dbReference type="EMBL" id="CAF2080896.1"/>
    </source>
</evidence>
<accession>A0A078IQQ8</accession>
<protein>
    <submittedName>
        <fullName evidence="1">(rape) hypothetical protein</fullName>
    </submittedName>
    <submittedName>
        <fullName evidence="2">BnaA06g01440D protein</fullName>
    </submittedName>
</protein>
<dbReference type="Gramene" id="CDY51413">
    <property type="protein sequence ID" value="CDY51413"/>
    <property type="gene ID" value="GSBRNA2T00003347001"/>
</dbReference>
<organism evidence="2 3">
    <name type="scientific">Brassica napus</name>
    <name type="common">Rape</name>
    <dbReference type="NCBI Taxonomy" id="3708"/>
    <lineage>
        <taxon>Eukaryota</taxon>
        <taxon>Viridiplantae</taxon>
        <taxon>Streptophyta</taxon>
        <taxon>Embryophyta</taxon>
        <taxon>Tracheophyta</taxon>
        <taxon>Spermatophyta</taxon>
        <taxon>Magnoliopsida</taxon>
        <taxon>eudicotyledons</taxon>
        <taxon>Gunneridae</taxon>
        <taxon>Pentapetalae</taxon>
        <taxon>rosids</taxon>
        <taxon>malvids</taxon>
        <taxon>Brassicales</taxon>
        <taxon>Brassicaceae</taxon>
        <taxon>Brassiceae</taxon>
        <taxon>Brassica</taxon>
    </lineage>
</organism>
<gene>
    <name evidence="2" type="primary">BnaA06g01440D</name>
    <name evidence="1" type="ORF">DARMORV10_A06P00650.1</name>
    <name evidence="2" type="ORF">GSBRNA2T00003347001</name>
</gene>
<evidence type="ECO:0000313" key="2">
    <source>
        <dbReference type="EMBL" id="CDY51413.1"/>
    </source>
</evidence>